<dbReference type="InterPro" id="IPR012338">
    <property type="entry name" value="Beta-lactam/transpept-like"/>
</dbReference>
<evidence type="ECO:0000256" key="8">
    <source>
        <dbReference type="PIRSR" id="PIRSR618044-2"/>
    </source>
</evidence>
<gene>
    <name evidence="13" type="ORF">C6P37_14780</name>
</gene>
<dbReference type="PRINTS" id="PR00725">
    <property type="entry name" value="DADACBPTASE1"/>
</dbReference>
<dbReference type="Gene3D" id="3.40.710.10">
    <property type="entry name" value="DD-peptidase/beta-lactamase superfamily"/>
    <property type="match status" value="1"/>
</dbReference>
<evidence type="ECO:0000256" key="6">
    <source>
        <dbReference type="ARBA" id="ARBA00023316"/>
    </source>
</evidence>
<evidence type="ECO:0000256" key="11">
    <source>
        <dbReference type="SAM" id="SignalP"/>
    </source>
</evidence>
<sequence length="383" mass="42743">MKIKGLLFWTPILWLAFHPQAAWGEERADLPIQSDSAVLMEAKSGTVLYEKNGHKKEYPASITKIATAIYAIEKGNLSDTVEISERATQVDGTRVYLEPGEKMTLEQLITGMVINSGNDAAEAIAEYLDGSVEHFSANLNRFLTEKTGVINTHFTNPHGLYDPGHYTTAYDMARITRYAMENGKFRRIFGLKEYPWNGKGWKTILHTHHRLLKGEFPAEGITGGKTGFVNESGHTLVTTAEKDGMALIAVTMNTPYKNVPYTDTLKMLDYGFQNFTVEKVTGQTLFPAENGEYFLPHDVYYVLPKGERAETEVDRSGNLLIKSADGTILQEAPLEKLKPAGRGKIEKGPEEHREPTSWNGMSIFSGLLLLFTFIFGGRLLLKL</sequence>
<keyword evidence="10" id="KW-0812">Transmembrane</keyword>
<evidence type="ECO:0000256" key="2">
    <source>
        <dbReference type="ARBA" id="ARBA00022729"/>
    </source>
</evidence>
<feature type="transmembrane region" description="Helical" evidence="10">
    <location>
        <begin position="361"/>
        <end position="381"/>
    </location>
</feature>
<evidence type="ECO:0000313" key="13">
    <source>
        <dbReference type="EMBL" id="REJ25497.1"/>
    </source>
</evidence>
<evidence type="ECO:0000259" key="12">
    <source>
        <dbReference type="Pfam" id="PF00768"/>
    </source>
</evidence>
<dbReference type="GO" id="GO:0009002">
    <property type="term" value="F:serine-type D-Ala-D-Ala carboxypeptidase activity"/>
    <property type="evidence" value="ECO:0007669"/>
    <property type="project" value="InterPro"/>
</dbReference>
<evidence type="ECO:0000313" key="14">
    <source>
        <dbReference type="Proteomes" id="UP000257014"/>
    </source>
</evidence>
<dbReference type="GO" id="GO:0071555">
    <property type="term" value="P:cell wall organization"/>
    <property type="evidence" value="ECO:0007669"/>
    <property type="project" value="UniProtKB-KW"/>
</dbReference>
<evidence type="ECO:0000256" key="1">
    <source>
        <dbReference type="ARBA" id="ARBA00007164"/>
    </source>
</evidence>
<comment type="caution">
    <text evidence="13">The sequence shown here is derived from an EMBL/GenBank/DDBJ whole genome shotgun (WGS) entry which is preliminary data.</text>
</comment>
<evidence type="ECO:0000256" key="5">
    <source>
        <dbReference type="ARBA" id="ARBA00022984"/>
    </source>
</evidence>
<feature type="binding site" evidence="8">
    <location>
        <position position="225"/>
    </location>
    <ligand>
        <name>substrate</name>
    </ligand>
</feature>
<protein>
    <submittedName>
        <fullName evidence="13">D-alanyl-D-alanine carboxypeptidase</fullName>
    </submittedName>
</protein>
<dbReference type="AlphaFoldDB" id="A0A3E0JYS2"/>
<reference evidence="13 14" key="1">
    <citation type="submission" date="2018-03" db="EMBL/GenBank/DDBJ databases">
        <authorList>
            <person name="Keele B.F."/>
        </authorList>
    </citation>
    <scope>NUCLEOTIDE SEQUENCE [LARGE SCALE GENOMIC DNA]</scope>
    <source>
        <strain evidence="13">ZCTH4_d</strain>
    </source>
</reference>
<proteinExistence type="inferred from homology"/>
<dbReference type="GO" id="GO:0008360">
    <property type="term" value="P:regulation of cell shape"/>
    <property type="evidence" value="ECO:0007669"/>
    <property type="project" value="UniProtKB-KW"/>
</dbReference>
<dbReference type="SUPFAM" id="SSF56601">
    <property type="entry name" value="beta-lactamase/transpeptidase-like"/>
    <property type="match status" value="1"/>
</dbReference>
<dbReference type="PANTHER" id="PTHR21581">
    <property type="entry name" value="D-ALANYL-D-ALANINE CARBOXYPEPTIDASE"/>
    <property type="match status" value="1"/>
</dbReference>
<dbReference type="Pfam" id="PF00768">
    <property type="entry name" value="Peptidase_S11"/>
    <property type="match status" value="1"/>
</dbReference>
<evidence type="ECO:0000256" key="7">
    <source>
        <dbReference type="PIRSR" id="PIRSR618044-1"/>
    </source>
</evidence>
<dbReference type="GO" id="GO:0009252">
    <property type="term" value="P:peptidoglycan biosynthetic process"/>
    <property type="evidence" value="ECO:0007669"/>
    <property type="project" value="UniProtKB-KW"/>
</dbReference>
<feature type="signal peptide" evidence="11">
    <location>
        <begin position="1"/>
        <end position="21"/>
    </location>
</feature>
<feature type="active site" evidence="7">
    <location>
        <position position="116"/>
    </location>
</feature>
<keyword evidence="10" id="KW-0472">Membrane</keyword>
<accession>A0A3E0JYS2</accession>
<dbReference type="GO" id="GO:0006508">
    <property type="term" value="P:proteolysis"/>
    <property type="evidence" value="ECO:0007669"/>
    <property type="project" value="InterPro"/>
</dbReference>
<dbReference type="EMBL" id="QEWE01000032">
    <property type="protein sequence ID" value="REJ25497.1"/>
    <property type="molecule type" value="Genomic_DNA"/>
</dbReference>
<evidence type="ECO:0000256" key="4">
    <source>
        <dbReference type="ARBA" id="ARBA00022960"/>
    </source>
</evidence>
<keyword evidence="2 11" id="KW-0732">Signal</keyword>
<name>A0A3E0JYS2_9BACI</name>
<keyword evidence="3" id="KW-0378">Hydrolase</keyword>
<keyword evidence="5" id="KW-0573">Peptidoglycan synthesis</keyword>
<feature type="active site" description="Acyl-ester intermediate" evidence="7">
    <location>
        <position position="64"/>
    </location>
</feature>
<keyword evidence="13" id="KW-0645">Protease</keyword>
<feature type="chain" id="PRO_5038785602" evidence="11">
    <location>
        <begin position="22"/>
        <end position="383"/>
    </location>
</feature>
<dbReference type="PANTHER" id="PTHR21581:SF33">
    <property type="entry name" value="D-ALANYL-D-ALANINE CARBOXYPEPTIDASE DACB"/>
    <property type="match status" value="1"/>
</dbReference>
<comment type="similarity">
    <text evidence="1 9">Belongs to the peptidase S11 family.</text>
</comment>
<dbReference type="Proteomes" id="UP000257014">
    <property type="component" value="Unassembled WGS sequence"/>
</dbReference>
<dbReference type="InterPro" id="IPR018044">
    <property type="entry name" value="Peptidase_S11"/>
</dbReference>
<feature type="active site" description="Acyl-ester intermediate" evidence="7">
    <location>
        <position position="61"/>
    </location>
</feature>
<keyword evidence="10" id="KW-1133">Transmembrane helix</keyword>
<keyword evidence="4" id="KW-0133">Cell shape</keyword>
<organism evidence="13 14">
    <name type="scientific">Caldibacillus debilis</name>
    <dbReference type="NCBI Taxonomy" id="301148"/>
    <lineage>
        <taxon>Bacteria</taxon>
        <taxon>Bacillati</taxon>
        <taxon>Bacillota</taxon>
        <taxon>Bacilli</taxon>
        <taxon>Bacillales</taxon>
        <taxon>Bacillaceae</taxon>
        <taxon>Caldibacillus</taxon>
    </lineage>
</organism>
<keyword evidence="6" id="KW-0961">Cell wall biogenesis/degradation</keyword>
<feature type="domain" description="Peptidase S11 D-alanyl-D-alanine carboxypeptidase A N-terminal" evidence="12">
    <location>
        <begin position="31"/>
        <end position="254"/>
    </location>
</feature>
<evidence type="ECO:0000256" key="10">
    <source>
        <dbReference type="SAM" id="Phobius"/>
    </source>
</evidence>
<dbReference type="RefSeq" id="WP_276644523.1">
    <property type="nucleotide sequence ID" value="NZ_LZRR01000167.1"/>
</dbReference>
<dbReference type="InterPro" id="IPR001967">
    <property type="entry name" value="Peptidase_S11_N"/>
</dbReference>
<evidence type="ECO:0000256" key="3">
    <source>
        <dbReference type="ARBA" id="ARBA00022801"/>
    </source>
</evidence>
<keyword evidence="13" id="KW-0121">Carboxypeptidase</keyword>
<evidence type="ECO:0000256" key="9">
    <source>
        <dbReference type="RuleBase" id="RU004016"/>
    </source>
</evidence>